<keyword evidence="1" id="KW-1133">Transmembrane helix</keyword>
<dbReference type="EMBL" id="CP036291">
    <property type="protein sequence ID" value="QDU90065.1"/>
    <property type="molecule type" value="Genomic_DNA"/>
</dbReference>
<dbReference type="KEGG" id="pnd:Pla175_34650"/>
<keyword evidence="3" id="KW-1185">Reference proteome</keyword>
<dbReference type="AlphaFoldDB" id="A0A518DF04"/>
<evidence type="ECO:0000313" key="3">
    <source>
        <dbReference type="Proteomes" id="UP000317429"/>
    </source>
</evidence>
<reference evidence="2 3" key="1">
    <citation type="submission" date="2019-02" db="EMBL/GenBank/DDBJ databases">
        <title>Deep-cultivation of Planctomycetes and their phenomic and genomic characterization uncovers novel biology.</title>
        <authorList>
            <person name="Wiegand S."/>
            <person name="Jogler M."/>
            <person name="Boedeker C."/>
            <person name="Pinto D."/>
            <person name="Vollmers J."/>
            <person name="Rivas-Marin E."/>
            <person name="Kohn T."/>
            <person name="Peeters S.H."/>
            <person name="Heuer A."/>
            <person name="Rast P."/>
            <person name="Oberbeckmann S."/>
            <person name="Bunk B."/>
            <person name="Jeske O."/>
            <person name="Meyerdierks A."/>
            <person name="Storesund J.E."/>
            <person name="Kallscheuer N."/>
            <person name="Luecker S."/>
            <person name="Lage O.M."/>
            <person name="Pohl T."/>
            <person name="Merkel B.J."/>
            <person name="Hornburger P."/>
            <person name="Mueller R.-W."/>
            <person name="Bruemmer F."/>
            <person name="Labrenz M."/>
            <person name="Spormann A.M."/>
            <person name="Op den Camp H."/>
            <person name="Overmann J."/>
            <person name="Amann R."/>
            <person name="Jetten M.S.M."/>
            <person name="Mascher T."/>
            <person name="Medema M.H."/>
            <person name="Devos D.P."/>
            <person name="Kaster A.-K."/>
            <person name="Ovreas L."/>
            <person name="Rohde M."/>
            <person name="Galperin M.Y."/>
            <person name="Jogler C."/>
        </authorList>
    </citation>
    <scope>NUCLEOTIDE SEQUENCE [LARGE SCALE GENOMIC DNA]</scope>
    <source>
        <strain evidence="2 3">Pla175</strain>
    </source>
</reference>
<name>A0A518DF04_9BACT</name>
<accession>A0A518DF04</accession>
<proteinExistence type="predicted"/>
<dbReference type="RefSeq" id="WP_197526927.1">
    <property type="nucleotide sequence ID" value="NZ_CP036291.1"/>
</dbReference>
<evidence type="ECO:0000313" key="2">
    <source>
        <dbReference type="EMBL" id="QDU90065.1"/>
    </source>
</evidence>
<organism evidence="2 3">
    <name type="scientific">Pirellulimonas nuda</name>
    <dbReference type="NCBI Taxonomy" id="2528009"/>
    <lineage>
        <taxon>Bacteria</taxon>
        <taxon>Pseudomonadati</taxon>
        <taxon>Planctomycetota</taxon>
        <taxon>Planctomycetia</taxon>
        <taxon>Pirellulales</taxon>
        <taxon>Lacipirellulaceae</taxon>
        <taxon>Pirellulimonas</taxon>
    </lineage>
</organism>
<sequence length="178" mass="19769">MQAIAGVSPAAVRESTVMVVWPSICAGPWGRWLGRWYGVRAGVTVAGVPLTLGWAAVFASIPLALLLYFDKKVPRIPLVFVGWSNPSCRRYRLTNRRVLVEHPFEGTLIASLPLDRFDEVRVETLPGQAWFNAGDLVFMQEGVERLRLPGVNRPEPFRQTCLKTQQARLGVLACTPQA</sequence>
<feature type="transmembrane region" description="Helical" evidence="1">
    <location>
        <begin position="41"/>
        <end position="69"/>
    </location>
</feature>
<gene>
    <name evidence="2" type="ORF">Pla175_34650</name>
</gene>
<dbReference type="Proteomes" id="UP000317429">
    <property type="component" value="Chromosome"/>
</dbReference>
<keyword evidence="1" id="KW-0472">Membrane</keyword>
<evidence type="ECO:0000256" key="1">
    <source>
        <dbReference type="SAM" id="Phobius"/>
    </source>
</evidence>
<protein>
    <submittedName>
        <fullName evidence="2">Uncharacterized protein</fullName>
    </submittedName>
</protein>
<keyword evidence="1" id="KW-0812">Transmembrane</keyword>